<dbReference type="KEGG" id="sesp:BN6_54460"/>
<gene>
    <name evidence="1" type="ordered locus">BN6_54460</name>
</gene>
<proteinExistence type="predicted"/>
<dbReference type="AlphaFoldDB" id="K0JXR0"/>
<evidence type="ECO:0000313" key="1">
    <source>
        <dbReference type="EMBL" id="CCH32705.1"/>
    </source>
</evidence>
<keyword evidence="2" id="KW-1185">Reference proteome</keyword>
<dbReference type="Proteomes" id="UP000006281">
    <property type="component" value="Chromosome"/>
</dbReference>
<organism evidence="1 2">
    <name type="scientific">Saccharothrix espanaensis (strain ATCC 51144 / DSM 44229 / JCM 9112 / NBRC 15066 / NRRL 15764)</name>
    <dbReference type="NCBI Taxonomy" id="1179773"/>
    <lineage>
        <taxon>Bacteria</taxon>
        <taxon>Bacillati</taxon>
        <taxon>Actinomycetota</taxon>
        <taxon>Actinomycetes</taxon>
        <taxon>Pseudonocardiales</taxon>
        <taxon>Pseudonocardiaceae</taxon>
        <taxon>Saccharothrix</taxon>
    </lineage>
</organism>
<dbReference type="EMBL" id="HE804045">
    <property type="protein sequence ID" value="CCH32705.1"/>
    <property type="molecule type" value="Genomic_DNA"/>
</dbReference>
<evidence type="ECO:0000313" key="2">
    <source>
        <dbReference type="Proteomes" id="UP000006281"/>
    </source>
</evidence>
<protein>
    <submittedName>
        <fullName evidence="1">Uncharacterized protein</fullName>
    </submittedName>
</protein>
<reference evidence="1 2" key="1">
    <citation type="journal article" date="2012" name="BMC Genomics">
        <title>Complete genome sequence of Saccharothrix espanaensis DSM 44229T and comparison to the other completely sequenced Pseudonocardiaceae.</title>
        <authorList>
            <person name="Strobel T."/>
            <person name="Al-Dilaimi A."/>
            <person name="Blom J."/>
            <person name="Gessner A."/>
            <person name="Kalinowski J."/>
            <person name="Luzhetska M."/>
            <person name="Puhler A."/>
            <person name="Szczepanowski R."/>
            <person name="Bechthold A."/>
            <person name="Ruckert C."/>
        </authorList>
    </citation>
    <scope>NUCLEOTIDE SEQUENCE [LARGE SCALE GENOMIC DNA]</scope>
    <source>
        <strain evidence="2">ATCC 51144 / DSM 44229 / JCM 9112 / NBRC 15066 / NRRL 15764</strain>
    </source>
</reference>
<name>K0JXR0_SACES</name>
<dbReference type="PATRIC" id="fig|1179773.3.peg.5487"/>
<dbReference type="eggNOG" id="ENOG502ZTSS">
    <property type="taxonomic scope" value="Bacteria"/>
</dbReference>
<sequence length="91" mass="9894">MKRVAGGRPGRAWSRAPSVSDCGWTFQLDLLRSGELFVSGVSAEFWVGDVPGCDEAPPDFCTDPEATIRAALASWNSPFEPVHARFLDPEV</sequence>
<dbReference type="HOGENOM" id="CLU_2425137_0_0_11"/>
<accession>K0JXR0</accession>